<sequence length="96" mass="10853">MILSSLAQHDRSSLPRCRKFLSMNNTSLEPIRRVLVLGVGIQPNHNPGSHPITPQTGQHPRNQHPHQTPNNKSSLVPNSTTALRRTYEYRDSIPQK</sequence>
<keyword evidence="3" id="KW-1185">Reference proteome</keyword>
<feature type="region of interest" description="Disordered" evidence="1">
    <location>
        <begin position="40"/>
        <end position="96"/>
    </location>
</feature>
<feature type="compositionally biased region" description="Basic and acidic residues" evidence="1">
    <location>
        <begin position="85"/>
        <end position="96"/>
    </location>
</feature>
<dbReference type="EMBL" id="ML995814">
    <property type="protein sequence ID" value="KAF2772460.1"/>
    <property type="molecule type" value="Genomic_DNA"/>
</dbReference>
<reference evidence="2" key="1">
    <citation type="journal article" date="2020" name="Stud. Mycol.">
        <title>101 Dothideomycetes genomes: a test case for predicting lifestyles and emergence of pathogens.</title>
        <authorList>
            <person name="Haridas S."/>
            <person name="Albert R."/>
            <person name="Binder M."/>
            <person name="Bloem J."/>
            <person name="Labutti K."/>
            <person name="Salamov A."/>
            <person name="Andreopoulos B."/>
            <person name="Baker S."/>
            <person name="Barry K."/>
            <person name="Bills G."/>
            <person name="Bluhm B."/>
            <person name="Cannon C."/>
            <person name="Castanera R."/>
            <person name="Culley D."/>
            <person name="Daum C."/>
            <person name="Ezra D."/>
            <person name="Gonzalez J."/>
            <person name="Henrissat B."/>
            <person name="Kuo A."/>
            <person name="Liang C."/>
            <person name="Lipzen A."/>
            <person name="Lutzoni F."/>
            <person name="Magnuson J."/>
            <person name="Mondo S."/>
            <person name="Nolan M."/>
            <person name="Ohm R."/>
            <person name="Pangilinan J."/>
            <person name="Park H.-J."/>
            <person name="Ramirez L."/>
            <person name="Alfaro M."/>
            <person name="Sun H."/>
            <person name="Tritt A."/>
            <person name="Yoshinaga Y."/>
            <person name="Zwiers L.-H."/>
            <person name="Turgeon B."/>
            <person name="Goodwin S."/>
            <person name="Spatafora J."/>
            <person name="Crous P."/>
            <person name="Grigoriev I."/>
        </authorList>
    </citation>
    <scope>NUCLEOTIDE SEQUENCE</scope>
    <source>
        <strain evidence="2">CBS 116005</strain>
    </source>
</reference>
<feature type="compositionally biased region" description="Polar residues" evidence="1">
    <location>
        <begin position="43"/>
        <end position="83"/>
    </location>
</feature>
<protein>
    <submittedName>
        <fullName evidence="2">Uncharacterized protein</fullName>
    </submittedName>
</protein>
<name>A0A6G1LIM0_9PEZI</name>
<dbReference type="AlphaFoldDB" id="A0A6G1LIM0"/>
<gene>
    <name evidence="2" type="ORF">EJ03DRAFT_185568</name>
</gene>
<evidence type="ECO:0000256" key="1">
    <source>
        <dbReference type="SAM" id="MobiDB-lite"/>
    </source>
</evidence>
<dbReference type="Proteomes" id="UP000799436">
    <property type="component" value="Unassembled WGS sequence"/>
</dbReference>
<accession>A0A6G1LIM0</accession>
<evidence type="ECO:0000313" key="2">
    <source>
        <dbReference type="EMBL" id="KAF2772460.1"/>
    </source>
</evidence>
<evidence type="ECO:0000313" key="3">
    <source>
        <dbReference type="Proteomes" id="UP000799436"/>
    </source>
</evidence>
<organism evidence="2 3">
    <name type="scientific">Teratosphaeria nubilosa</name>
    <dbReference type="NCBI Taxonomy" id="161662"/>
    <lineage>
        <taxon>Eukaryota</taxon>
        <taxon>Fungi</taxon>
        <taxon>Dikarya</taxon>
        <taxon>Ascomycota</taxon>
        <taxon>Pezizomycotina</taxon>
        <taxon>Dothideomycetes</taxon>
        <taxon>Dothideomycetidae</taxon>
        <taxon>Mycosphaerellales</taxon>
        <taxon>Teratosphaeriaceae</taxon>
        <taxon>Teratosphaeria</taxon>
    </lineage>
</organism>
<proteinExistence type="predicted"/>